<proteinExistence type="predicted"/>
<name>A0A8S3I8A6_9BILA</name>
<organism evidence="2 3">
    <name type="scientific">Rotaria magnacalcarata</name>
    <dbReference type="NCBI Taxonomy" id="392030"/>
    <lineage>
        <taxon>Eukaryota</taxon>
        <taxon>Metazoa</taxon>
        <taxon>Spiralia</taxon>
        <taxon>Gnathifera</taxon>
        <taxon>Rotifera</taxon>
        <taxon>Eurotatoria</taxon>
        <taxon>Bdelloidea</taxon>
        <taxon>Philodinida</taxon>
        <taxon>Philodinidae</taxon>
        <taxon>Rotaria</taxon>
    </lineage>
</organism>
<feature type="region of interest" description="Disordered" evidence="1">
    <location>
        <begin position="57"/>
        <end position="79"/>
    </location>
</feature>
<reference evidence="2" key="1">
    <citation type="submission" date="2021-02" db="EMBL/GenBank/DDBJ databases">
        <authorList>
            <person name="Nowell W R."/>
        </authorList>
    </citation>
    <scope>NUCLEOTIDE SEQUENCE</scope>
</reference>
<sequence length="95" mass="11424">MYSVDCNRYFKSDLYFPSSATRKRYVLEKYPPSRQTPAYNPLNYSFRPITPPYFDKNGYERPRTNHSNNERRQINLPTRDRQIQYTTGFQKNVGT</sequence>
<dbReference type="Proteomes" id="UP000676336">
    <property type="component" value="Unassembled WGS sequence"/>
</dbReference>
<accession>A0A8S3I8A6</accession>
<dbReference type="AlphaFoldDB" id="A0A8S3I8A6"/>
<evidence type="ECO:0000313" key="2">
    <source>
        <dbReference type="EMBL" id="CAF5194012.1"/>
    </source>
</evidence>
<gene>
    <name evidence="2" type="ORF">SMN809_LOCUS73283</name>
</gene>
<comment type="caution">
    <text evidence="2">The sequence shown here is derived from an EMBL/GenBank/DDBJ whole genome shotgun (WGS) entry which is preliminary data.</text>
</comment>
<protein>
    <submittedName>
        <fullName evidence="2">Uncharacterized protein</fullName>
    </submittedName>
</protein>
<evidence type="ECO:0000256" key="1">
    <source>
        <dbReference type="SAM" id="MobiDB-lite"/>
    </source>
</evidence>
<dbReference type="EMBL" id="CAJOBI010327550">
    <property type="protein sequence ID" value="CAF5194012.1"/>
    <property type="molecule type" value="Genomic_DNA"/>
</dbReference>
<evidence type="ECO:0000313" key="3">
    <source>
        <dbReference type="Proteomes" id="UP000676336"/>
    </source>
</evidence>